<name>A0ABN2KM65_9MICO</name>
<evidence type="ECO:0000313" key="2">
    <source>
        <dbReference type="Proteomes" id="UP001500506"/>
    </source>
</evidence>
<reference evidence="2" key="1">
    <citation type="journal article" date="2019" name="Int. J. Syst. Evol. Microbiol.">
        <title>The Global Catalogue of Microorganisms (GCM) 10K type strain sequencing project: providing services to taxonomists for standard genome sequencing and annotation.</title>
        <authorList>
            <consortium name="The Broad Institute Genomics Platform"/>
            <consortium name="The Broad Institute Genome Sequencing Center for Infectious Disease"/>
            <person name="Wu L."/>
            <person name="Ma J."/>
        </authorList>
    </citation>
    <scope>NUCLEOTIDE SEQUENCE [LARGE SCALE GENOMIC DNA]</scope>
    <source>
        <strain evidence="2">JCM 14319</strain>
    </source>
</reference>
<protein>
    <submittedName>
        <fullName evidence="1">Uncharacterized protein</fullName>
    </submittedName>
</protein>
<comment type="caution">
    <text evidence="1">The sequence shown here is derived from an EMBL/GenBank/DDBJ whole genome shotgun (WGS) entry which is preliminary data.</text>
</comment>
<proteinExistence type="predicted"/>
<sequence>MPEERYANATEAMKAGVQLGGIPQPPSTWRENEDALNAALESLRGRLTEESINAARTDVSRRRHF</sequence>
<dbReference type="EMBL" id="BAAANH010000003">
    <property type="protein sequence ID" value="GAA1759876.1"/>
    <property type="molecule type" value="Genomic_DNA"/>
</dbReference>
<organism evidence="1 2">
    <name type="scientific">Agromyces humatus</name>
    <dbReference type="NCBI Taxonomy" id="279573"/>
    <lineage>
        <taxon>Bacteria</taxon>
        <taxon>Bacillati</taxon>
        <taxon>Actinomycetota</taxon>
        <taxon>Actinomycetes</taxon>
        <taxon>Micrococcales</taxon>
        <taxon>Microbacteriaceae</taxon>
        <taxon>Agromyces</taxon>
    </lineage>
</organism>
<dbReference type="Proteomes" id="UP001500506">
    <property type="component" value="Unassembled WGS sequence"/>
</dbReference>
<evidence type="ECO:0000313" key="1">
    <source>
        <dbReference type="EMBL" id="GAA1759876.1"/>
    </source>
</evidence>
<keyword evidence="2" id="KW-1185">Reference proteome</keyword>
<accession>A0ABN2KM65</accession>
<gene>
    <name evidence="1" type="ORF">GCM10009747_18660</name>
</gene>